<dbReference type="InterPro" id="IPR029058">
    <property type="entry name" value="AB_hydrolase_fold"/>
</dbReference>
<dbReference type="SUPFAM" id="SSF53474">
    <property type="entry name" value="alpha/beta-Hydrolases"/>
    <property type="match status" value="1"/>
</dbReference>
<protein>
    <submittedName>
        <fullName evidence="2">Alpha/beta fold hydrolase</fullName>
    </submittedName>
</protein>
<feature type="domain" description="Serine aminopeptidase S33" evidence="1">
    <location>
        <begin position="38"/>
        <end position="260"/>
    </location>
</feature>
<dbReference type="Proteomes" id="UP000734823">
    <property type="component" value="Unassembled WGS sequence"/>
</dbReference>
<accession>A0ABR7L4B8</accession>
<sequence length="285" mass="30452">MREGDVLSRGHSCRAFSRGADSLALHTWGDTSAELSDVFYVHGLQSHAGWLFETGPALLDRGVRLTALDRRGSGRSPGRRGHLDDAAALLDDYAAALAALADTATAPITVVGQSFGGSVLAALVATGRVPESAAVVLCAPALGQQRARMDAAALDIRRLHKGSGYTVVRIEDEQYTDVPEYLRVMANDGLMVRSLTDSFRSVMVEIEDLYVTGGAGPWSDRDVFVALPAADSIIDQAASLAVLEDLAPHARLREFPTTSHFLEFTPARTGYWDWLAGLTVVVAAC</sequence>
<gene>
    <name evidence="2" type="ORF">GPZ80_09570</name>
</gene>
<keyword evidence="3" id="KW-1185">Reference proteome</keyword>
<reference evidence="2 3" key="1">
    <citation type="submission" date="2020-06" db="EMBL/GenBank/DDBJ databases">
        <title>Actinokineospora xiongansis sp. nov., isolated from soil of Baiyangdian.</title>
        <authorList>
            <person name="Zhang X."/>
        </authorList>
    </citation>
    <scope>NUCLEOTIDE SEQUENCE [LARGE SCALE GENOMIC DNA]</scope>
    <source>
        <strain evidence="2 3">HBU206404</strain>
    </source>
</reference>
<evidence type="ECO:0000313" key="2">
    <source>
        <dbReference type="EMBL" id="MBC6447417.1"/>
    </source>
</evidence>
<evidence type="ECO:0000313" key="3">
    <source>
        <dbReference type="Proteomes" id="UP000734823"/>
    </source>
</evidence>
<dbReference type="Pfam" id="PF12146">
    <property type="entry name" value="Hydrolase_4"/>
    <property type="match status" value="1"/>
</dbReference>
<dbReference type="RefSeq" id="WP_187219936.1">
    <property type="nucleotide sequence ID" value="NZ_JABVED010000004.1"/>
</dbReference>
<organism evidence="2 3">
    <name type="scientific">Actinokineospora xionganensis</name>
    <dbReference type="NCBI Taxonomy" id="2684470"/>
    <lineage>
        <taxon>Bacteria</taxon>
        <taxon>Bacillati</taxon>
        <taxon>Actinomycetota</taxon>
        <taxon>Actinomycetes</taxon>
        <taxon>Pseudonocardiales</taxon>
        <taxon>Pseudonocardiaceae</taxon>
        <taxon>Actinokineospora</taxon>
    </lineage>
</organism>
<name>A0ABR7L4B8_9PSEU</name>
<dbReference type="EMBL" id="JABVED010000004">
    <property type="protein sequence ID" value="MBC6447417.1"/>
    <property type="molecule type" value="Genomic_DNA"/>
</dbReference>
<evidence type="ECO:0000259" key="1">
    <source>
        <dbReference type="Pfam" id="PF12146"/>
    </source>
</evidence>
<comment type="caution">
    <text evidence="2">The sequence shown here is derived from an EMBL/GenBank/DDBJ whole genome shotgun (WGS) entry which is preliminary data.</text>
</comment>
<keyword evidence="2" id="KW-0378">Hydrolase</keyword>
<dbReference type="GO" id="GO:0016787">
    <property type="term" value="F:hydrolase activity"/>
    <property type="evidence" value="ECO:0007669"/>
    <property type="project" value="UniProtKB-KW"/>
</dbReference>
<dbReference type="InterPro" id="IPR022742">
    <property type="entry name" value="Hydrolase_4"/>
</dbReference>
<dbReference type="InterPro" id="IPR051044">
    <property type="entry name" value="MAG_DAG_Lipase"/>
</dbReference>
<dbReference type="PANTHER" id="PTHR11614">
    <property type="entry name" value="PHOSPHOLIPASE-RELATED"/>
    <property type="match status" value="1"/>
</dbReference>
<dbReference type="Gene3D" id="3.40.50.1820">
    <property type="entry name" value="alpha/beta hydrolase"/>
    <property type="match status" value="1"/>
</dbReference>
<proteinExistence type="predicted"/>